<dbReference type="AlphaFoldDB" id="A0A517ZGA9"/>
<feature type="transmembrane region" description="Helical" evidence="2">
    <location>
        <begin position="679"/>
        <end position="697"/>
    </location>
</feature>
<evidence type="ECO:0000259" key="3">
    <source>
        <dbReference type="PROSITE" id="PS50234"/>
    </source>
</evidence>
<dbReference type="InterPro" id="IPR036465">
    <property type="entry name" value="vWFA_dom_sf"/>
</dbReference>
<name>A0A517ZGA9_9PLAN</name>
<dbReference type="InterPro" id="IPR029062">
    <property type="entry name" value="Class_I_gatase-like"/>
</dbReference>
<dbReference type="CDD" id="cd00198">
    <property type="entry name" value="vWFA"/>
    <property type="match status" value="1"/>
</dbReference>
<dbReference type="SUPFAM" id="SSF52317">
    <property type="entry name" value="Class I glutamine amidotransferase-like"/>
    <property type="match status" value="1"/>
</dbReference>
<keyword evidence="5" id="KW-1185">Reference proteome</keyword>
<organism evidence="4 5">
    <name type="scientific">Maioricimonas rarisocia</name>
    <dbReference type="NCBI Taxonomy" id="2528026"/>
    <lineage>
        <taxon>Bacteria</taxon>
        <taxon>Pseudomonadati</taxon>
        <taxon>Planctomycetota</taxon>
        <taxon>Planctomycetia</taxon>
        <taxon>Planctomycetales</taxon>
        <taxon>Planctomycetaceae</taxon>
        <taxon>Maioricimonas</taxon>
    </lineage>
</organism>
<dbReference type="PROSITE" id="PS50234">
    <property type="entry name" value="VWFA"/>
    <property type="match status" value="1"/>
</dbReference>
<dbReference type="NCBIfam" id="TIGR02226">
    <property type="entry name" value="two_anch"/>
    <property type="match status" value="1"/>
</dbReference>
<dbReference type="EMBL" id="CP036275">
    <property type="protein sequence ID" value="QDU41526.1"/>
    <property type="molecule type" value="Genomic_DNA"/>
</dbReference>
<evidence type="ECO:0000256" key="2">
    <source>
        <dbReference type="SAM" id="Phobius"/>
    </source>
</evidence>
<dbReference type="InterPro" id="IPR011933">
    <property type="entry name" value="Double_TM_dom"/>
</dbReference>
<protein>
    <recommendedName>
        <fullName evidence="3">VWFA domain-containing protein</fullName>
    </recommendedName>
</protein>
<reference evidence="4 5" key="1">
    <citation type="submission" date="2019-02" db="EMBL/GenBank/DDBJ databases">
        <title>Deep-cultivation of Planctomycetes and their phenomic and genomic characterization uncovers novel biology.</title>
        <authorList>
            <person name="Wiegand S."/>
            <person name="Jogler M."/>
            <person name="Boedeker C."/>
            <person name="Pinto D."/>
            <person name="Vollmers J."/>
            <person name="Rivas-Marin E."/>
            <person name="Kohn T."/>
            <person name="Peeters S.H."/>
            <person name="Heuer A."/>
            <person name="Rast P."/>
            <person name="Oberbeckmann S."/>
            <person name="Bunk B."/>
            <person name="Jeske O."/>
            <person name="Meyerdierks A."/>
            <person name="Storesund J.E."/>
            <person name="Kallscheuer N."/>
            <person name="Luecker S."/>
            <person name="Lage O.M."/>
            <person name="Pohl T."/>
            <person name="Merkel B.J."/>
            <person name="Hornburger P."/>
            <person name="Mueller R.-W."/>
            <person name="Bruemmer F."/>
            <person name="Labrenz M."/>
            <person name="Spormann A.M."/>
            <person name="Op den Camp H."/>
            <person name="Overmann J."/>
            <person name="Amann R."/>
            <person name="Jetten M.S.M."/>
            <person name="Mascher T."/>
            <person name="Medema M.H."/>
            <person name="Devos D.P."/>
            <person name="Kaster A.-K."/>
            <person name="Ovreas L."/>
            <person name="Rohde M."/>
            <person name="Galperin M.Y."/>
            <person name="Jogler C."/>
        </authorList>
    </citation>
    <scope>NUCLEOTIDE SEQUENCE [LARGE SCALE GENOMIC DNA]</scope>
    <source>
        <strain evidence="4 5">Mal4</strain>
    </source>
</reference>
<feature type="compositionally biased region" description="Basic and acidic residues" evidence="1">
    <location>
        <begin position="651"/>
        <end position="670"/>
    </location>
</feature>
<dbReference type="Gene3D" id="3.40.50.410">
    <property type="entry name" value="von Willebrand factor, type A domain"/>
    <property type="match status" value="1"/>
</dbReference>
<evidence type="ECO:0000256" key="1">
    <source>
        <dbReference type="SAM" id="MobiDB-lite"/>
    </source>
</evidence>
<feature type="region of interest" description="Disordered" evidence="1">
    <location>
        <begin position="650"/>
        <end position="670"/>
    </location>
</feature>
<dbReference type="InterPro" id="IPR002035">
    <property type="entry name" value="VWF_A"/>
</dbReference>
<feature type="transmembrane region" description="Helical" evidence="2">
    <location>
        <begin position="56"/>
        <end position="78"/>
    </location>
</feature>
<proteinExistence type="predicted"/>
<keyword evidence="2" id="KW-0472">Membrane</keyword>
<accession>A0A517ZGA9</accession>
<keyword evidence="2" id="KW-0812">Transmembrane</keyword>
<dbReference type="RefSeq" id="WP_145373043.1">
    <property type="nucleotide sequence ID" value="NZ_CP036275.1"/>
</dbReference>
<evidence type="ECO:0000313" key="5">
    <source>
        <dbReference type="Proteomes" id="UP000320496"/>
    </source>
</evidence>
<dbReference type="Pfam" id="PF07584">
    <property type="entry name" value="BatA"/>
    <property type="match status" value="1"/>
</dbReference>
<sequence length="714" mass="78794">MSFLTPLYLLGALAVSLPILFHMIRRTPRGRVPFSSTMFLEPSPPRITSRSRIENWFLLLLRALAVCLLALAFARPFLRETEGAGVQEGDVSWRYVLIDTSASTRRECVQDELESALDELLDVFDPRDHVAVATFDQTVQERISFEQSAAIDPAQRRQVLAAEVEEIKATWQGTDLGRALLTAAEMLTEATTDEPAPGLQEVIVVSDLQRGSDLTALQAYTWPENVTVRLVTLGEECAPTNAGVSPVVDPEAAVEQSVRVRISNSSDSKRETFRLQWPDDFGGTDDPQATPDGAVEVYVPPGQSRVVRVKYREAGHQPRRLVLSGDDQDFDNTAWLMQMSRQQVRIVYVGSEPADDPQQMRFFVEPIYSSTPRRDVEIVDWTGAGDQPLAGDSDPQLVIVTDVPAPDQAKAIRGYVLQGGTVLFVARTAEQAASMYELAGTQPMPVTEADVADYVMLTDIDFGHPVLAPFGDPRYSDFTKLHFWRHRVIDLQPFEEARVLARFETGEPAIAEIPVGRGRMFVFASGWQPEDSQLAVWSKFVPLMNLLLEYGSGRSDAVRQYEVGETIDLAGLAGGRPLTHVRTPDGTVTPLPDGANEFTSADQPGMYRFQPGSDSAPDDSITVPVNLAAAESRTAPLAPEVLEGAGVILSEESRPESAGESELRERQLQNSELESRQKMWRWFVTTAIVILLLETLLSSWLAGRRARQAAGEAN</sequence>
<feature type="domain" description="VWFA" evidence="3">
    <location>
        <begin position="95"/>
        <end position="235"/>
    </location>
</feature>
<dbReference type="SUPFAM" id="SSF53300">
    <property type="entry name" value="vWA-like"/>
    <property type="match status" value="1"/>
</dbReference>
<evidence type="ECO:0000313" key="4">
    <source>
        <dbReference type="EMBL" id="QDU41526.1"/>
    </source>
</evidence>
<dbReference type="PANTHER" id="PTHR37464">
    <property type="entry name" value="BLL2463 PROTEIN"/>
    <property type="match status" value="1"/>
</dbReference>
<dbReference type="InterPro" id="IPR024163">
    <property type="entry name" value="Aerotolerance_reg_N"/>
</dbReference>
<dbReference type="Gene3D" id="3.40.50.880">
    <property type="match status" value="1"/>
</dbReference>
<dbReference type="PANTHER" id="PTHR37464:SF1">
    <property type="entry name" value="BLL2463 PROTEIN"/>
    <property type="match status" value="1"/>
</dbReference>
<dbReference type="KEGG" id="mri:Mal4_58940"/>
<feature type="transmembrane region" description="Helical" evidence="2">
    <location>
        <begin position="6"/>
        <end position="24"/>
    </location>
</feature>
<dbReference type="OrthoDB" id="228877at2"/>
<gene>
    <name evidence="4" type="ORF">Mal4_58940</name>
</gene>
<keyword evidence="2" id="KW-1133">Transmembrane helix</keyword>
<dbReference type="Pfam" id="PF13519">
    <property type="entry name" value="VWA_2"/>
    <property type="match status" value="1"/>
</dbReference>
<dbReference type="Proteomes" id="UP000320496">
    <property type="component" value="Chromosome"/>
</dbReference>